<keyword evidence="4" id="KW-0963">Cytoplasm</keyword>
<sequence length="90" mass="9781">MKELNIIISDPIGLHARPASFVANEASKYKSDILLTHNKTGRIGNLKSIMNILTLGIKKGDHVTIKFVGEDEAEACEGVHKSLVANNIID</sequence>
<dbReference type="InterPro" id="IPR035895">
    <property type="entry name" value="HPr-like_sf"/>
</dbReference>
<proteinExistence type="predicted"/>
<dbReference type="Proteomes" id="UP001477443">
    <property type="component" value="Chromosome"/>
</dbReference>
<dbReference type="InterPro" id="IPR050399">
    <property type="entry name" value="HPr"/>
</dbReference>
<evidence type="ECO:0000259" key="6">
    <source>
        <dbReference type="PROSITE" id="PS51350"/>
    </source>
</evidence>
<feature type="domain" description="HPr" evidence="6">
    <location>
        <begin position="1"/>
        <end position="90"/>
    </location>
</feature>
<dbReference type="NCBIfam" id="TIGR01003">
    <property type="entry name" value="PTS_HPr_family"/>
    <property type="match status" value="1"/>
</dbReference>
<dbReference type="PROSITE" id="PS00589">
    <property type="entry name" value="PTS_HPR_SER"/>
    <property type="match status" value="1"/>
</dbReference>
<gene>
    <name evidence="7" type="ORF">WG617_02645</name>
</gene>
<evidence type="ECO:0000256" key="4">
    <source>
        <dbReference type="ARBA" id="ARBA00022490"/>
    </source>
</evidence>
<dbReference type="InterPro" id="IPR000032">
    <property type="entry name" value="HPr-like"/>
</dbReference>
<accession>A0ABZ2RR67</accession>
<dbReference type="PANTHER" id="PTHR33705">
    <property type="entry name" value="PHOSPHOCARRIER PROTEIN HPR"/>
    <property type="match status" value="1"/>
</dbReference>
<dbReference type="EMBL" id="CP148067">
    <property type="protein sequence ID" value="WXL28900.1"/>
    <property type="molecule type" value="Genomic_DNA"/>
</dbReference>
<dbReference type="PANTHER" id="PTHR33705:SF2">
    <property type="entry name" value="PHOSPHOCARRIER PROTEIN NPR"/>
    <property type="match status" value="1"/>
</dbReference>
<evidence type="ECO:0000256" key="3">
    <source>
        <dbReference type="ARBA" id="ARBA00020422"/>
    </source>
</evidence>
<name>A0ABZ2RR67_9BACT</name>
<dbReference type="SUPFAM" id="SSF55594">
    <property type="entry name" value="HPr-like"/>
    <property type="match status" value="1"/>
</dbReference>
<dbReference type="Gene3D" id="3.30.1340.10">
    <property type="entry name" value="HPr-like"/>
    <property type="match status" value="1"/>
</dbReference>
<evidence type="ECO:0000256" key="2">
    <source>
        <dbReference type="ARBA" id="ARBA00004496"/>
    </source>
</evidence>
<dbReference type="RefSeq" id="WP_027334655.1">
    <property type="nucleotide sequence ID" value="NZ_CP148067.1"/>
</dbReference>
<keyword evidence="5" id="KW-0598">Phosphotransferase system</keyword>
<evidence type="ECO:0000256" key="1">
    <source>
        <dbReference type="ARBA" id="ARBA00003681"/>
    </source>
</evidence>
<dbReference type="Pfam" id="PF00381">
    <property type="entry name" value="PTS-HPr"/>
    <property type="match status" value="1"/>
</dbReference>
<dbReference type="PROSITE" id="PS00369">
    <property type="entry name" value="PTS_HPR_HIS"/>
    <property type="match status" value="1"/>
</dbReference>
<comment type="function">
    <text evidence="1">General (non sugar-specific) component of the phosphoenolpyruvate-dependent sugar phosphotransferase system (sugar PTS). This major carbohydrate active-transport system catalyzes the phosphorylation of incoming sugar substrates concomitantly with their translocation across the cell membrane. The phosphoryl group from phosphoenolpyruvate (PEP) is transferred to the phosphoryl carrier protein HPr by enzyme I. Phospho-HPr then transfers it to the PTS EIIA domain.</text>
</comment>
<dbReference type="PRINTS" id="PR00107">
    <property type="entry name" value="PHOSPHOCPHPR"/>
</dbReference>
<dbReference type="CDD" id="cd00367">
    <property type="entry name" value="PTS-HPr_like"/>
    <property type="match status" value="1"/>
</dbReference>
<evidence type="ECO:0000313" key="7">
    <source>
        <dbReference type="EMBL" id="WXL28900.1"/>
    </source>
</evidence>
<evidence type="ECO:0000256" key="5">
    <source>
        <dbReference type="ARBA" id="ARBA00022683"/>
    </source>
</evidence>
<evidence type="ECO:0000313" key="8">
    <source>
        <dbReference type="Proteomes" id="UP001477443"/>
    </source>
</evidence>
<protein>
    <recommendedName>
        <fullName evidence="3">Phosphocarrier protein HPr</fullName>
    </recommendedName>
</protein>
<comment type="subcellular location">
    <subcellularLocation>
        <location evidence="2">Cytoplasm</location>
    </subcellularLocation>
</comment>
<dbReference type="InterPro" id="IPR002114">
    <property type="entry name" value="PTS_HPr_Ser_P_site"/>
</dbReference>
<dbReference type="InterPro" id="IPR001020">
    <property type="entry name" value="PTS_HPr_His_P_site"/>
</dbReference>
<organism evidence="7 8">
    <name type="scientific">Mycoplasmopsis felifaucium</name>
    <dbReference type="NCBI Taxonomy" id="35768"/>
    <lineage>
        <taxon>Bacteria</taxon>
        <taxon>Bacillati</taxon>
        <taxon>Mycoplasmatota</taxon>
        <taxon>Mycoplasmoidales</taxon>
        <taxon>Metamycoplasmataceae</taxon>
        <taxon>Mycoplasmopsis</taxon>
    </lineage>
</organism>
<keyword evidence="8" id="KW-1185">Reference proteome</keyword>
<dbReference type="PROSITE" id="PS51350">
    <property type="entry name" value="PTS_HPR_DOM"/>
    <property type="match status" value="1"/>
</dbReference>
<reference evidence="7" key="1">
    <citation type="submission" date="2024-03" db="EMBL/GenBank/DDBJ databases">
        <title>Complete genome sequence of Mycoplasma felifaucium Z921 isolated from the trachea of a cheetah.</title>
        <authorList>
            <person name="Spergser J."/>
        </authorList>
    </citation>
    <scope>NUCLEOTIDE SEQUENCE [LARGE SCALE GENOMIC DNA]</scope>
    <source>
        <strain evidence="7">Z921</strain>
    </source>
</reference>